<reference evidence="2 3" key="1">
    <citation type="submission" date="2019-03" db="EMBL/GenBank/DDBJ databases">
        <title>Genomic Encyclopedia of Type Strains, Phase IV (KMG-IV): sequencing the most valuable type-strain genomes for metagenomic binning, comparative biology and taxonomic classification.</title>
        <authorList>
            <person name="Goeker M."/>
        </authorList>
    </citation>
    <scope>NUCLEOTIDE SEQUENCE [LARGE SCALE GENOMIC DNA]</scope>
    <source>
        <strain evidence="2 3">DSM 21667</strain>
    </source>
</reference>
<dbReference type="InterPro" id="IPR008257">
    <property type="entry name" value="Pept_M19"/>
</dbReference>
<gene>
    <name evidence="2" type="ORF">DFR29_11211</name>
</gene>
<sequence>MASRREFLSTSGLSVIAALGAGAATAAAQNPGKKRDGAAATAPLWIDGLAVPGGIDPEKGPGPLTPQHLLDLRNSGLTAVNVTVSDVGNAADAFETTLFGIADQEREIAQHPAQLLKIRSAADLQLAREKQMLGLIYGFQDSSPIGYDLKRLAMFQGLGVRIVQLTYNNRNLCGDGCLEPSDGGVSRFGLEVIDELARLKIVLDLSHASPRTMEQAIARCKNPALISHTACRDLVDRPRNTYDRVLRQLADKGGVAGIYFMPFLRESGQPTGEDLLRHIEHALKVCGEDHVSIGTDGFVSPPLLDDAYRKAHREFVESRRKKGIFSAGEDAEVLNLVPEYNRVDRFHHLAEQLQQRGYAAARIDKILGLNLARVMGEVWG</sequence>
<feature type="chain" id="PRO_5020803578" evidence="1">
    <location>
        <begin position="29"/>
        <end position="380"/>
    </location>
</feature>
<dbReference type="Proteomes" id="UP000295293">
    <property type="component" value="Unassembled WGS sequence"/>
</dbReference>
<evidence type="ECO:0000313" key="3">
    <source>
        <dbReference type="Proteomes" id="UP000295293"/>
    </source>
</evidence>
<name>A0A4R6YRF7_9GAMM</name>
<dbReference type="Gene3D" id="3.20.20.140">
    <property type="entry name" value="Metal-dependent hydrolases"/>
    <property type="match status" value="1"/>
</dbReference>
<dbReference type="Pfam" id="PF01244">
    <property type="entry name" value="Peptidase_M19"/>
    <property type="match status" value="1"/>
</dbReference>
<proteinExistence type="predicted"/>
<dbReference type="EMBL" id="SNZH01000012">
    <property type="protein sequence ID" value="TDR40697.1"/>
    <property type="molecule type" value="Genomic_DNA"/>
</dbReference>
<dbReference type="PROSITE" id="PS51318">
    <property type="entry name" value="TAT"/>
    <property type="match status" value="1"/>
</dbReference>
<evidence type="ECO:0000313" key="2">
    <source>
        <dbReference type="EMBL" id="TDR40697.1"/>
    </source>
</evidence>
<dbReference type="PANTHER" id="PTHR10443">
    <property type="entry name" value="MICROSOMAL DIPEPTIDASE"/>
    <property type="match status" value="1"/>
</dbReference>
<keyword evidence="3" id="KW-1185">Reference proteome</keyword>
<dbReference type="RefSeq" id="WP_166654190.1">
    <property type="nucleotide sequence ID" value="NZ_SNZH01000012.1"/>
</dbReference>
<dbReference type="InterPro" id="IPR032466">
    <property type="entry name" value="Metal_Hydrolase"/>
</dbReference>
<accession>A0A4R6YRF7</accession>
<dbReference type="InterPro" id="IPR006311">
    <property type="entry name" value="TAT_signal"/>
</dbReference>
<dbReference type="GO" id="GO:0070573">
    <property type="term" value="F:metallodipeptidase activity"/>
    <property type="evidence" value="ECO:0007669"/>
    <property type="project" value="InterPro"/>
</dbReference>
<organism evidence="2 3">
    <name type="scientific">Tahibacter aquaticus</name>
    <dbReference type="NCBI Taxonomy" id="520092"/>
    <lineage>
        <taxon>Bacteria</taxon>
        <taxon>Pseudomonadati</taxon>
        <taxon>Pseudomonadota</taxon>
        <taxon>Gammaproteobacteria</taxon>
        <taxon>Lysobacterales</taxon>
        <taxon>Rhodanobacteraceae</taxon>
        <taxon>Tahibacter</taxon>
    </lineage>
</organism>
<dbReference type="AlphaFoldDB" id="A0A4R6YRF7"/>
<evidence type="ECO:0000256" key="1">
    <source>
        <dbReference type="SAM" id="SignalP"/>
    </source>
</evidence>
<dbReference type="GO" id="GO:0006508">
    <property type="term" value="P:proteolysis"/>
    <property type="evidence" value="ECO:0007669"/>
    <property type="project" value="InterPro"/>
</dbReference>
<dbReference type="PANTHER" id="PTHR10443:SF12">
    <property type="entry name" value="DIPEPTIDASE"/>
    <property type="match status" value="1"/>
</dbReference>
<dbReference type="PROSITE" id="PS51365">
    <property type="entry name" value="RENAL_DIPEPTIDASE_2"/>
    <property type="match status" value="1"/>
</dbReference>
<dbReference type="SUPFAM" id="SSF51556">
    <property type="entry name" value="Metallo-dependent hydrolases"/>
    <property type="match status" value="1"/>
</dbReference>
<comment type="caution">
    <text evidence="2">The sequence shown here is derived from an EMBL/GenBank/DDBJ whole genome shotgun (WGS) entry which is preliminary data.</text>
</comment>
<feature type="signal peptide" evidence="1">
    <location>
        <begin position="1"/>
        <end position="28"/>
    </location>
</feature>
<protein>
    <submittedName>
        <fullName evidence="2">Membrane dipeptidase</fullName>
    </submittedName>
</protein>
<keyword evidence="1" id="KW-0732">Signal</keyword>